<dbReference type="AlphaFoldDB" id="A0A0E9VFB9"/>
<evidence type="ECO:0000313" key="1">
    <source>
        <dbReference type="EMBL" id="JAH76716.1"/>
    </source>
</evidence>
<sequence length="35" mass="4062">MSVGEELLFPCVLVQRKRIHCNRVVEMAHQLRPAT</sequence>
<organism evidence="1">
    <name type="scientific">Anguilla anguilla</name>
    <name type="common">European freshwater eel</name>
    <name type="synonym">Muraena anguilla</name>
    <dbReference type="NCBI Taxonomy" id="7936"/>
    <lineage>
        <taxon>Eukaryota</taxon>
        <taxon>Metazoa</taxon>
        <taxon>Chordata</taxon>
        <taxon>Craniata</taxon>
        <taxon>Vertebrata</taxon>
        <taxon>Euteleostomi</taxon>
        <taxon>Actinopterygii</taxon>
        <taxon>Neopterygii</taxon>
        <taxon>Teleostei</taxon>
        <taxon>Anguilliformes</taxon>
        <taxon>Anguillidae</taxon>
        <taxon>Anguilla</taxon>
    </lineage>
</organism>
<protein>
    <submittedName>
        <fullName evidence="1">Uncharacterized protein</fullName>
    </submittedName>
</protein>
<reference evidence="1" key="2">
    <citation type="journal article" date="2015" name="Fish Shellfish Immunol.">
        <title>Early steps in the European eel (Anguilla anguilla)-Vibrio vulnificus interaction in the gills: Role of the RtxA13 toxin.</title>
        <authorList>
            <person name="Callol A."/>
            <person name="Pajuelo D."/>
            <person name="Ebbesson L."/>
            <person name="Teles M."/>
            <person name="MacKenzie S."/>
            <person name="Amaro C."/>
        </authorList>
    </citation>
    <scope>NUCLEOTIDE SEQUENCE</scope>
</reference>
<accession>A0A0E9VFB9</accession>
<reference evidence="1" key="1">
    <citation type="submission" date="2014-11" db="EMBL/GenBank/DDBJ databases">
        <authorList>
            <person name="Amaro Gonzalez C."/>
        </authorList>
    </citation>
    <scope>NUCLEOTIDE SEQUENCE</scope>
</reference>
<name>A0A0E9VFB9_ANGAN</name>
<dbReference type="EMBL" id="GBXM01031861">
    <property type="protein sequence ID" value="JAH76716.1"/>
    <property type="molecule type" value="Transcribed_RNA"/>
</dbReference>
<proteinExistence type="predicted"/>